<organism evidence="3 4">
    <name type="scientific">Pseudomonas veronii</name>
    <dbReference type="NCBI Taxonomy" id="76761"/>
    <lineage>
        <taxon>Bacteria</taxon>
        <taxon>Pseudomonadati</taxon>
        <taxon>Pseudomonadota</taxon>
        <taxon>Gammaproteobacteria</taxon>
        <taxon>Pseudomonadales</taxon>
        <taxon>Pseudomonadaceae</taxon>
        <taxon>Pseudomonas</taxon>
    </lineage>
</organism>
<feature type="region of interest" description="Disordered" evidence="1">
    <location>
        <begin position="1"/>
        <end position="29"/>
    </location>
</feature>
<proteinExistence type="predicted"/>
<evidence type="ECO:0000256" key="1">
    <source>
        <dbReference type="SAM" id="MobiDB-lite"/>
    </source>
</evidence>
<keyword evidence="4" id="KW-1185">Reference proteome</keyword>
<reference evidence="3 4" key="1">
    <citation type="submission" date="2020-12" db="EMBL/GenBank/DDBJ databases">
        <title>Comparative genomic insights into the epidemiology and virulence of plant pathogenic Pseudomonads from Turkey.</title>
        <authorList>
            <person name="Dillon M."/>
            <person name="Ruiz-Bedoya T."/>
            <person name="Bendalovic-Torma C."/>
            <person name="Guttman K.M."/>
            <person name="Kwak H."/>
            <person name="Middleton M.A."/>
            <person name="Wang P.W."/>
            <person name="Horuz S."/>
            <person name="Aysan Y."/>
            <person name="Guttman D.S."/>
        </authorList>
    </citation>
    <scope>NUCLEOTIDE SEQUENCE [LARGE SCALE GENOMIC DNA]</scope>
    <source>
        <strain evidence="3 4">S4_EA_3a</strain>
    </source>
</reference>
<dbReference type="Pfam" id="PF20178">
    <property type="entry name" value="ToxA_N"/>
    <property type="match status" value="2"/>
</dbReference>
<evidence type="ECO:0000313" key="3">
    <source>
        <dbReference type="EMBL" id="MBI6651614.1"/>
    </source>
</evidence>
<dbReference type="EMBL" id="JAEILD010000110">
    <property type="protein sequence ID" value="MBI6651614.1"/>
    <property type="molecule type" value="Genomic_DNA"/>
</dbReference>
<evidence type="ECO:0000259" key="2">
    <source>
        <dbReference type="Pfam" id="PF20178"/>
    </source>
</evidence>
<comment type="caution">
    <text evidence="3">The sequence shown here is derived from an EMBL/GenBank/DDBJ whole genome shotgun (WGS) entry which is preliminary data.</text>
</comment>
<protein>
    <recommendedName>
        <fullName evidence="2">Dermonecrotic toxin N-terminal domain-containing protein</fullName>
    </recommendedName>
</protein>
<name>A0ABS0VKH6_PSEVE</name>
<feature type="domain" description="Dermonecrotic toxin N-terminal" evidence="2">
    <location>
        <begin position="773"/>
        <end position="1043"/>
    </location>
</feature>
<evidence type="ECO:0000313" key="4">
    <source>
        <dbReference type="Proteomes" id="UP000614123"/>
    </source>
</evidence>
<dbReference type="RefSeq" id="WP_198717273.1">
    <property type="nucleotide sequence ID" value="NZ_JAEILD010000110.1"/>
</dbReference>
<dbReference type="InterPro" id="IPR046673">
    <property type="entry name" value="ToxA_N"/>
</dbReference>
<gene>
    <name evidence="3" type="ORF">YA0849_21685</name>
</gene>
<feature type="domain" description="Dermonecrotic toxin N-terminal" evidence="2">
    <location>
        <begin position="20"/>
        <end position="298"/>
    </location>
</feature>
<sequence length="1756" mass="194925">MTSSPDHVSVSADTATADDPDLAAQAQSQAIREQLKRRINAHTHPSRLINQIGLADARCITATRTLARLIGRSPKVLTVIRAELRKAFEMDPDHLLFTEPKPPAVPRKVDSLTDRALALLVLPTVVINVNQFTTLSVKDEPNRRLPYTPLEALRRVIALRLFERLAHAVSVYWDTLAQGSWLTRRERWVELHKALFADRAFMARQLEQLSSAAWDMVQALIDAPTAEARQRAGGAWATLQVGQLLWPGTPPVAIPGVLHLYREGDPCEAPHVVYLPGEGCNFYEYPSYTALQDGLLVLDRSRFHALWQCLPLSRRNDLCRPTVLSAAHRFVRGLPLMDDALTLCAQALLTGQWSNELACAVKINYAHVFSEQRPRPQPLDAAPFLAQVEGARRQLVGGARLGVIGDQLLNWDRQRRGAEIIFASTASGLALRAAERQVKRYEKALVALLVPDDPCADTLAYQIIVALVGQLKAHADVLNTLMRDGQHRLLDLAFWAERPDGAGTPRRVSLFMRTQTEALRCEVELQHRLKLISTAHRDLMIEVVEQPSPSQRLGSQTQVLSIAVGSEPDAFYALHNVWVVTTAAAVRRPSRQLPVVVYAFGIEGGVKAFAGLDALTQSLKASLSSLDDSVLWGCVEHDKRRDLRAHAACGTLGVRYVEIKGKPALVALKKLLGCYDRLKQSREDITRIFSEVTDAELSRSLLMVELEEQLNIPLNDALGQALANIELLRTAASDAKKLPTWLAHATQAQRRAFKRLLRLYLGSAFAFKGRLEQRLPDLDTFARRALIARLRQDGFFPPLDIDQPLIDMPDDVHGAFCGWISGCTVGDRNIVLTPTAARTTFSLLQLTLHNLDPLAPWTAWRFSHARYLQPEWKQRLNAAYLTRMVSSLDIGGQYDTLINRAFYPRIEADRELSNGRIPELLNRALRAGVEYHLFCATQQGLTATAQSVFKTAMAARTPQDLSNNQHQLQLYVVHLVGHTMQHDRYVAGIVVVHDRRSELCLVYWPDAPSSLVLTEYDSLQRAQAELNRIGALPDNVKALARQVAPGWAFEAIPQPAEGGGAHVQAAKTLKAIPAFFMVKGIWRGIEFVRSFSIKHLEPAAVLEEIEAQTLEQIASDPQDWLGFVATPHSNAEALLYHASVLDLQRRTQAASHSGKALASYRTRRLSEQGDTRARAVVGFFSPLYGMFNDFYELLRVSRSYHRFGDPHDAVDVGFMSAFMAIDLLLNLIPGPKKVGRAGAGIARPVLRGLLGRIHRLRMTVHSGVSRTASSPVTQLKALERFKIKGVPEGAIALKGPGESGVYVKNGEPFVADDTHYYPLYRRGDEPVFRLKNTQAPGQDELILHLHQPKEWSLGADAPQPVAGTSSGVLNPWRAPPTPPPPDWWPATARVATEDAIRQSSTTSSYWSNWRTSLQSPDAPSPVPEVFHIASDSRGFPHNVLRVAPPNTGVMDPMSGYYRMLPQGDQAPLDGIVFIHRNEPMVSLASFDIERWTSVDILEQPFPVTRSPAGEWLVHAPLFDKPLPEYVGAVFPTMTLSSRQFTAARLIELAGPSRPATATHLLNIRATLDNWSPPAPARAGQTDDLLRMLRSTERGKRTFHIGFDGKAPGFTRVDFKVTDLDPALRSGGREMGPRRDIAQCAAIKRVLEQQGFSVEELLVRHGNKTPRDLFVTHPLSGSNRVYYVSVHWLELGSIKLERRLTDRWFNIAISNNPTSVALAAVKSAMNDKRLFRIVAGIQWPTAGDALPSVYFAKVTPS</sequence>
<accession>A0ABS0VKH6</accession>
<dbReference type="Proteomes" id="UP000614123">
    <property type="component" value="Unassembled WGS sequence"/>
</dbReference>